<keyword evidence="9" id="KW-1185">Reference proteome</keyword>
<dbReference type="Proteomes" id="UP000027142">
    <property type="component" value="Chromosome"/>
</dbReference>
<dbReference type="GO" id="GO:0046872">
    <property type="term" value="F:metal ion binding"/>
    <property type="evidence" value="ECO:0007669"/>
    <property type="project" value="UniProtKB-UniRule"/>
</dbReference>
<dbReference type="GO" id="GO:0006508">
    <property type="term" value="P:proteolysis"/>
    <property type="evidence" value="ECO:0007669"/>
    <property type="project" value="UniProtKB-KW"/>
</dbReference>
<dbReference type="GO" id="GO:0004222">
    <property type="term" value="F:metalloendopeptidase activity"/>
    <property type="evidence" value="ECO:0007669"/>
    <property type="project" value="InterPro"/>
</dbReference>
<feature type="domain" description="Peptidase M3A/M3B catalytic" evidence="7">
    <location>
        <begin position="165"/>
        <end position="551"/>
    </location>
</feature>
<comment type="cofactor">
    <cofactor evidence="6">
        <name>Zn(2+)</name>
        <dbReference type="ChEBI" id="CHEBI:29105"/>
    </cofactor>
    <text evidence="6">Binds 1 zinc ion.</text>
</comment>
<reference evidence="8 9" key="1">
    <citation type="journal article" date="2014" name="Gene">
        <title>A comparative genomic analysis of the alkalitolerant soil bacterium Bacillus lehensis G1.</title>
        <authorList>
            <person name="Noor Y.M."/>
            <person name="Samsulrizal N.H."/>
            <person name="Jema'on N.A."/>
            <person name="Low K.O."/>
            <person name="Ramli A.N."/>
            <person name="Alias N.I."/>
            <person name="Damis S.I."/>
            <person name="Fuzi S.F."/>
            <person name="Isa M.N."/>
            <person name="Murad A.M."/>
            <person name="Raih M.F."/>
            <person name="Bakar F.D."/>
            <person name="Najimudin N."/>
            <person name="Mahadi N.M."/>
            <person name="Illias R.M."/>
        </authorList>
    </citation>
    <scope>NUCLEOTIDE SEQUENCE [LARGE SCALE GENOMIC DNA]</scope>
    <source>
        <strain evidence="8 9">G1</strain>
    </source>
</reference>
<comment type="similarity">
    <text evidence="6">Belongs to the peptidase M3 family.</text>
</comment>
<dbReference type="KEGG" id="ble:BleG1_0787"/>
<dbReference type="InterPro" id="IPR011976">
    <property type="entry name" value="Pept_M3B_oligopep-rel"/>
</dbReference>
<dbReference type="STRING" id="1246626.BleG1_0787"/>
<proteinExistence type="inferred from homology"/>
<dbReference type="Pfam" id="PF01432">
    <property type="entry name" value="Peptidase_M3"/>
    <property type="match status" value="1"/>
</dbReference>
<evidence type="ECO:0000256" key="2">
    <source>
        <dbReference type="ARBA" id="ARBA00022723"/>
    </source>
</evidence>
<accession>A0A060LTR4</accession>
<evidence type="ECO:0000259" key="7">
    <source>
        <dbReference type="Pfam" id="PF01432"/>
    </source>
</evidence>
<dbReference type="AlphaFoldDB" id="A0A060LTR4"/>
<dbReference type="Gene3D" id="1.10.1370.30">
    <property type="match status" value="1"/>
</dbReference>
<keyword evidence="5 6" id="KW-0482">Metalloprotease</keyword>
<dbReference type="CDD" id="cd09606">
    <property type="entry name" value="M3B_PepF"/>
    <property type="match status" value="1"/>
</dbReference>
<dbReference type="RefSeq" id="WP_038477420.1">
    <property type="nucleotide sequence ID" value="NZ_CP003923.1"/>
</dbReference>
<dbReference type="PATRIC" id="fig|1246626.3.peg.786"/>
<evidence type="ECO:0000313" key="9">
    <source>
        <dbReference type="Proteomes" id="UP000027142"/>
    </source>
</evidence>
<evidence type="ECO:0000256" key="4">
    <source>
        <dbReference type="ARBA" id="ARBA00022833"/>
    </source>
</evidence>
<dbReference type="InterPro" id="IPR045090">
    <property type="entry name" value="Pept_M3A_M3B"/>
</dbReference>
<gene>
    <name evidence="8" type="ORF">BleG1_0787</name>
</gene>
<evidence type="ECO:0000313" key="8">
    <source>
        <dbReference type="EMBL" id="AIC93395.1"/>
    </source>
</evidence>
<organism evidence="8 9">
    <name type="scientific">Shouchella lehensis G1</name>
    <dbReference type="NCBI Taxonomy" id="1246626"/>
    <lineage>
        <taxon>Bacteria</taxon>
        <taxon>Bacillati</taxon>
        <taxon>Bacillota</taxon>
        <taxon>Bacilli</taxon>
        <taxon>Bacillales</taxon>
        <taxon>Bacillaceae</taxon>
        <taxon>Shouchella</taxon>
    </lineage>
</organism>
<evidence type="ECO:0000256" key="1">
    <source>
        <dbReference type="ARBA" id="ARBA00022670"/>
    </source>
</evidence>
<keyword evidence="3 6" id="KW-0378">Hydrolase</keyword>
<dbReference type="PANTHER" id="PTHR11804:SF48">
    <property type="entry name" value="PUTATIVE-RELATED"/>
    <property type="match status" value="1"/>
</dbReference>
<dbReference type="EMBL" id="CP003923">
    <property type="protein sequence ID" value="AIC93395.1"/>
    <property type="molecule type" value="Genomic_DNA"/>
</dbReference>
<keyword evidence="4 6" id="KW-0862">Zinc</keyword>
<dbReference type="SUPFAM" id="SSF55486">
    <property type="entry name" value="Metalloproteases ('zincins'), catalytic domain"/>
    <property type="match status" value="1"/>
</dbReference>
<dbReference type="eggNOG" id="COG1164">
    <property type="taxonomic scope" value="Bacteria"/>
</dbReference>
<dbReference type="InterPro" id="IPR001567">
    <property type="entry name" value="Pept_M3A_M3B_dom"/>
</dbReference>
<dbReference type="OrthoDB" id="9762795at2"/>
<dbReference type="PANTHER" id="PTHR11804">
    <property type="entry name" value="PROTEASE M3 THIMET OLIGOPEPTIDASE-RELATED"/>
    <property type="match status" value="1"/>
</dbReference>
<evidence type="ECO:0000256" key="5">
    <source>
        <dbReference type="ARBA" id="ARBA00023049"/>
    </source>
</evidence>
<protein>
    <submittedName>
        <fullName evidence="8">Oligoendopeptidase</fullName>
    </submittedName>
</protein>
<keyword evidence="1 6" id="KW-0645">Protease</keyword>
<dbReference type="HOGENOM" id="CLU_030403_3_0_9"/>
<dbReference type="NCBIfam" id="TIGR02289">
    <property type="entry name" value="M3_not_pepF"/>
    <property type="match status" value="1"/>
</dbReference>
<name>A0A060LTR4_9BACI</name>
<sequence>MATFYKEPFSLEETDKLEARYNELLNIPLDSVEQVEVFLQKESDLSDELEEMMTGHYVEFNSYNDSKEAKRVFEHDQQVVLPIVKKYSALLDDAFLSSNVLAQLPEEQYGYLVKRRKSAQALFQEATIQLEVEEDQLATTYFEHTGSMTADWDGKELTLPQLAAYAESVDRDQRKRAMTKLREAYIKKEEPLQEILSELIQLRQKKAENAGFTNFADYMFQKYDRFDYTPADCKRLAENVATYVKPVVEKIHKRHQQGLGLDSYLPWDRSAIKPGEEPLKPFDTTEELISKTEKVLNQLDPSFGQLLSQLKEGNTLDLESRKGKSPGGFCSSLPLSQLSVIFMNHANQHEDMITLIHEMGHCIHNDRKKELSLAAYRDTPMESSELASMSMELFTLPFWDVYYENQEEYERAKQKQLESIVTFLPIGMVIDSFQHWLYEHPNHSKEERNKKYRELLTKLQSNVVDWSGYEKWQETQWLSVLHIFEVPFYYIEYVIAQLGAMQLYKQFKEHPEETLKRYKAALALGSSTSLTDVYKAAGIAFDFSEDMIRSLMAFMEKELKL</sequence>
<evidence type="ECO:0000256" key="6">
    <source>
        <dbReference type="RuleBase" id="RU003435"/>
    </source>
</evidence>
<dbReference type="GO" id="GO:0006518">
    <property type="term" value="P:peptide metabolic process"/>
    <property type="evidence" value="ECO:0007669"/>
    <property type="project" value="TreeGrafter"/>
</dbReference>
<evidence type="ECO:0000256" key="3">
    <source>
        <dbReference type="ARBA" id="ARBA00022801"/>
    </source>
</evidence>
<keyword evidence="2 6" id="KW-0479">Metal-binding</keyword>